<dbReference type="SUPFAM" id="SSF53187">
    <property type="entry name" value="Zn-dependent exopeptidases"/>
    <property type="match status" value="1"/>
</dbReference>
<sequence>MLKYFQYKIINHRQISTLIFPALIISDHIIQTVRKEAITLNIEDSCISCIDTDWSYQLARRMEKEKTNPVLGYRTAGSAAETATGDMLYREMKAIGLTDVTRDTFSLDGWEFEKAVLKFTDDDGQEHTFQMGGYQTNFETDGFEDYELVYLGKGTAADYEGINVKGKLVMVEINQRDEWWISFPVYQAYLRGAAALIAVQANGYGEIAESALNAQDIAGPDFAPAFSLSQADARILKRSLRNKISACEDNTTDSEDTHNTLEQDAALLRRSSLKVSLDARSRVIPDTTAGNITGKIQGTETDSMILLSAHYDSYFDGFQDDNAAVAMMLGIARSLVKGGYKPAHTLVFCAMAAEEWGIIDSKYDWSTGAYNQVFRVHPDWQGKVIADLNFELPAHAHNRQDAIRCTYEYADFIRQFTDSLTVPKEAYPDGITVLSPIETWSDDFSMAIAGIPSTVNDFSAGPFMQNYYHSQYDNQDVYQEAVYQFHHECYLKLIMAIDRLVLPPMNFSNTMNAVAESIHENALSFADPEQNVLLRNLQTITASAENIYDKICQINAEYATLSDSDARIAFRHKWEYAGLELLKTFRKAQDYLVRLNWQDEVIFPQEAASKNIRQLEKASRALSEGNITDALKALYRVDNNMYAFLFDEEVYYHFTEYILHQPKDRLMWGAGRIMHHENLYGIVQKLKQRMEEETPELDSEIRRLEAALRRQKAYYKDDIRYLNTSVNKLSAMLDNIYNNLLSF</sequence>
<dbReference type="PANTHER" id="PTHR10404:SF46">
    <property type="entry name" value="VACUOLAR PROTEIN SORTING-ASSOCIATED PROTEIN 70"/>
    <property type="match status" value="1"/>
</dbReference>
<dbReference type="SUPFAM" id="SSF52025">
    <property type="entry name" value="PA domain"/>
    <property type="match status" value="1"/>
</dbReference>
<dbReference type="PANTHER" id="PTHR10404">
    <property type="entry name" value="N-ACETYLATED-ALPHA-LINKED ACIDIC DIPEPTIDASE"/>
    <property type="match status" value="1"/>
</dbReference>
<evidence type="ECO:0000313" key="3">
    <source>
        <dbReference type="Proteomes" id="UP000477156"/>
    </source>
</evidence>
<dbReference type="InterPro" id="IPR046450">
    <property type="entry name" value="PA_dom_sf"/>
</dbReference>
<proteinExistence type="predicted"/>
<organism evidence="2 3">
    <name type="scientific">Blautia wexlerae</name>
    <dbReference type="NCBI Taxonomy" id="418240"/>
    <lineage>
        <taxon>Bacteria</taxon>
        <taxon>Bacillati</taxon>
        <taxon>Bacillota</taxon>
        <taxon>Clostridia</taxon>
        <taxon>Lachnospirales</taxon>
        <taxon>Lachnospiraceae</taxon>
        <taxon>Blautia</taxon>
    </lineage>
</organism>
<protein>
    <submittedName>
        <fullName evidence="2">M28 family peptidase</fullName>
    </submittedName>
</protein>
<name>A0A6L8XYG0_9FIRM</name>
<dbReference type="Gene3D" id="3.40.630.10">
    <property type="entry name" value="Zn peptidases"/>
    <property type="match status" value="1"/>
</dbReference>
<dbReference type="InterPro" id="IPR007484">
    <property type="entry name" value="Peptidase_M28"/>
</dbReference>
<dbReference type="Pfam" id="PF04389">
    <property type="entry name" value="Peptidase_M28"/>
    <property type="match status" value="1"/>
</dbReference>
<comment type="caution">
    <text evidence="2">The sequence shown here is derived from an EMBL/GenBank/DDBJ whole genome shotgun (WGS) entry which is preliminary data.</text>
</comment>
<dbReference type="InterPro" id="IPR039373">
    <property type="entry name" value="Peptidase_M28B"/>
</dbReference>
<evidence type="ECO:0000313" key="2">
    <source>
        <dbReference type="EMBL" id="MZS90748.1"/>
    </source>
</evidence>
<dbReference type="AlphaFoldDB" id="A0A6L8XYG0"/>
<dbReference type="Proteomes" id="UP000477156">
    <property type="component" value="Unassembled WGS sequence"/>
</dbReference>
<dbReference type="EMBL" id="WWVF01000049">
    <property type="protein sequence ID" value="MZS90748.1"/>
    <property type="molecule type" value="Genomic_DNA"/>
</dbReference>
<gene>
    <name evidence="2" type="ORF">GT712_17210</name>
</gene>
<feature type="domain" description="Peptidase M28" evidence="1">
    <location>
        <begin position="291"/>
        <end position="486"/>
    </location>
</feature>
<dbReference type="Gene3D" id="3.50.30.30">
    <property type="match status" value="1"/>
</dbReference>
<reference evidence="2 3" key="1">
    <citation type="journal article" date="2019" name="Nat. Med.">
        <title>A library of human gut bacterial isolates paired with longitudinal multiomics data enables mechanistic microbiome research.</title>
        <authorList>
            <person name="Poyet M."/>
            <person name="Groussin M."/>
            <person name="Gibbons S.M."/>
            <person name="Avila-Pacheco J."/>
            <person name="Jiang X."/>
            <person name="Kearney S.M."/>
            <person name="Perrotta A.R."/>
            <person name="Berdy B."/>
            <person name="Zhao S."/>
            <person name="Lieberman T.D."/>
            <person name="Swanson P.K."/>
            <person name="Smith M."/>
            <person name="Roesemann S."/>
            <person name="Alexander J.E."/>
            <person name="Rich S.A."/>
            <person name="Livny J."/>
            <person name="Vlamakis H."/>
            <person name="Clish C."/>
            <person name="Bullock K."/>
            <person name="Deik A."/>
            <person name="Scott J."/>
            <person name="Pierce K.A."/>
            <person name="Xavier R.J."/>
            <person name="Alm E.J."/>
        </authorList>
    </citation>
    <scope>NUCLEOTIDE SEQUENCE [LARGE SCALE GENOMIC DNA]</scope>
    <source>
        <strain evidence="2 3">BIOML-A12</strain>
    </source>
</reference>
<evidence type="ECO:0000259" key="1">
    <source>
        <dbReference type="Pfam" id="PF04389"/>
    </source>
</evidence>
<accession>A0A6L8XYG0</accession>